<dbReference type="EMBL" id="JACBZX010000001">
    <property type="protein sequence ID" value="NYG35621.1"/>
    <property type="molecule type" value="Genomic_DNA"/>
</dbReference>
<dbReference type="Gene3D" id="3.30.2010.20">
    <property type="match status" value="1"/>
</dbReference>
<keyword evidence="2" id="KW-1185">Reference proteome</keyword>
<evidence type="ECO:0000313" key="1">
    <source>
        <dbReference type="EMBL" id="NYG35621.1"/>
    </source>
</evidence>
<name>A0A852XAQ2_9MICO</name>
<accession>A0A852XAQ2</accession>
<dbReference type="AlphaFoldDB" id="A0A852XAQ2"/>
<dbReference type="GO" id="GO:0008233">
    <property type="term" value="F:peptidase activity"/>
    <property type="evidence" value="ECO:0007669"/>
    <property type="project" value="UniProtKB-KW"/>
</dbReference>
<sequence>MSRARDRRGRGLRGPLAWPTVPAMVSRAEAFDALVLDTAGRFRDVLGRRWSQVEFAVQDVPAEGPLPWETSAPLARLFPAERGLPARVVLYRRPIEALTVRGDETAALVHEVVLDQVAQLLGVDPGEIDPPG</sequence>
<dbReference type="GO" id="GO:0006508">
    <property type="term" value="P:proteolysis"/>
    <property type="evidence" value="ECO:0007669"/>
    <property type="project" value="UniProtKB-KW"/>
</dbReference>
<keyword evidence="1" id="KW-0378">Hydrolase</keyword>
<proteinExistence type="predicted"/>
<evidence type="ECO:0000313" key="2">
    <source>
        <dbReference type="Proteomes" id="UP000592181"/>
    </source>
</evidence>
<dbReference type="InterPro" id="IPR038555">
    <property type="entry name" value="Zincin_1_sf"/>
</dbReference>
<reference evidence="1 2" key="1">
    <citation type="submission" date="2020-07" db="EMBL/GenBank/DDBJ databases">
        <title>Sequencing the genomes of 1000 actinobacteria strains.</title>
        <authorList>
            <person name="Klenk H.-P."/>
        </authorList>
    </citation>
    <scope>NUCLEOTIDE SEQUENCE [LARGE SCALE GENOMIC DNA]</scope>
    <source>
        <strain evidence="1 2">DSM 24723</strain>
    </source>
</reference>
<dbReference type="Pfam" id="PF06262">
    <property type="entry name" value="Zincin_1"/>
    <property type="match status" value="1"/>
</dbReference>
<gene>
    <name evidence="1" type="ORF">BJY28_000090</name>
</gene>
<comment type="caution">
    <text evidence="1">The sequence shown here is derived from an EMBL/GenBank/DDBJ whole genome shotgun (WGS) entry which is preliminary data.</text>
</comment>
<dbReference type="Proteomes" id="UP000592181">
    <property type="component" value="Unassembled WGS sequence"/>
</dbReference>
<dbReference type="RefSeq" id="WP_343036877.1">
    <property type="nucleotide sequence ID" value="NZ_JACBZX010000001.1"/>
</dbReference>
<protein>
    <submittedName>
        <fullName evidence="1">Putative Zn-dependent protease with MMP-like domain</fullName>
    </submittedName>
</protein>
<dbReference type="SUPFAM" id="SSF55486">
    <property type="entry name" value="Metalloproteases ('zincins'), catalytic domain"/>
    <property type="match status" value="1"/>
</dbReference>
<organism evidence="1 2">
    <name type="scientific">Janibacter alkaliphilus</name>
    <dbReference type="NCBI Taxonomy" id="1069963"/>
    <lineage>
        <taxon>Bacteria</taxon>
        <taxon>Bacillati</taxon>
        <taxon>Actinomycetota</taxon>
        <taxon>Actinomycetes</taxon>
        <taxon>Micrococcales</taxon>
        <taxon>Intrasporangiaceae</taxon>
        <taxon>Janibacter</taxon>
    </lineage>
</organism>
<keyword evidence="1" id="KW-0645">Protease</keyword>
<dbReference type="CDD" id="cd12954">
    <property type="entry name" value="MMP_TTHA0227_like_1"/>
    <property type="match status" value="1"/>
</dbReference>
<dbReference type="InterPro" id="IPR010428">
    <property type="entry name" value="Zincin_1"/>
</dbReference>